<gene>
    <name evidence="1" type="ORF">JQN70_11580</name>
</gene>
<dbReference type="InterPro" id="IPR027417">
    <property type="entry name" value="P-loop_NTPase"/>
</dbReference>
<accession>A0ABS2CMC2</accession>
<reference evidence="1" key="1">
    <citation type="submission" date="2021-02" db="EMBL/GenBank/DDBJ databases">
        <title>Phycicoccus sp. MQZ13P-5T, whole genome shotgun sequence.</title>
        <authorList>
            <person name="Tuo L."/>
        </authorList>
    </citation>
    <scope>NUCLEOTIDE SEQUENCE</scope>
    <source>
        <strain evidence="1">MQZ13P-5</strain>
    </source>
</reference>
<keyword evidence="2" id="KW-1185">Reference proteome</keyword>
<protein>
    <submittedName>
        <fullName evidence="1">AAA family ATPase</fullName>
    </submittedName>
</protein>
<proteinExistence type="predicted"/>
<evidence type="ECO:0000313" key="1">
    <source>
        <dbReference type="EMBL" id="MBM6401031.1"/>
    </source>
</evidence>
<dbReference type="Proteomes" id="UP001430172">
    <property type="component" value="Unassembled WGS sequence"/>
</dbReference>
<dbReference type="RefSeq" id="WP_204131494.1">
    <property type="nucleotide sequence ID" value="NZ_JAFDVD010000012.1"/>
</dbReference>
<comment type="caution">
    <text evidence="1">The sequence shown here is derived from an EMBL/GenBank/DDBJ whole genome shotgun (WGS) entry which is preliminary data.</text>
</comment>
<dbReference type="Gene3D" id="3.40.50.300">
    <property type="entry name" value="P-loop containing nucleotide triphosphate hydrolases"/>
    <property type="match status" value="1"/>
</dbReference>
<organism evidence="1 2">
    <name type="scientific">Phycicoccus sonneratiae</name>
    <dbReference type="NCBI Taxonomy" id="2807628"/>
    <lineage>
        <taxon>Bacteria</taxon>
        <taxon>Bacillati</taxon>
        <taxon>Actinomycetota</taxon>
        <taxon>Actinomycetes</taxon>
        <taxon>Micrococcales</taxon>
        <taxon>Intrasporangiaceae</taxon>
        <taxon>Phycicoccus</taxon>
    </lineage>
</organism>
<dbReference type="SUPFAM" id="SSF52540">
    <property type="entry name" value="P-loop containing nucleoside triphosphate hydrolases"/>
    <property type="match status" value="1"/>
</dbReference>
<evidence type="ECO:0000313" key="2">
    <source>
        <dbReference type="Proteomes" id="UP001430172"/>
    </source>
</evidence>
<dbReference type="EMBL" id="JAFDVD010000012">
    <property type="protein sequence ID" value="MBM6401031.1"/>
    <property type="molecule type" value="Genomic_DNA"/>
</dbReference>
<sequence length="184" mass="18156">MAADGPGRLLCVGGPPGSGKTTVGALVARAAGVALVDLDSVTTPLLEAVAAADGLPVDLDSPRFAALREARYACLAAVVADCVRSGVDVVAVAPFTREAADGSWSAWGAAAGATSVTTCWLHVPADLLATRVRARGLARDLAKAGAPVPAATVAPASVDLLVDAAGAGPDDLVARVLAGWSARP</sequence>
<name>A0ABS2CMC2_9MICO</name>
<dbReference type="Pfam" id="PF13671">
    <property type="entry name" value="AAA_33"/>
    <property type="match status" value="1"/>
</dbReference>